<proteinExistence type="predicted"/>
<reference evidence="1" key="1">
    <citation type="journal article" date="2015" name="Nature">
        <title>Complex archaea that bridge the gap between prokaryotes and eukaryotes.</title>
        <authorList>
            <person name="Spang A."/>
            <person name="Saw J.H."/>
            <person name="Jorgensen S.L."/>
            <person name="Zaremba-Niedzwiedzka K."/>
            <person name="Martijn J."/>
            <person name="Lind A.E."/>
            <person name="van Eijk R."/>
            <person name="Schleper C."/>
            <person name="Guy L."/>
            <person name="Ettema T.J."/>
        </authorList>
    </citation>
    <scope>NUCLEOTIDE SEQUENCE</scope>
</reference>
<organism evidence="1">
    <name type="scientific">marine sediment metagenome</name>
    <dbReference type="NCBI Taxonomy" id="412755"/>
    <lineage>
        <taxon>unclassified sequences</taxon>
        <taxon>metagenomes</taxon>
        <taxon>ecological metagenomes</taxon>
    </lineage>
</organism>
<name>A0A0F9ABN9_9ZZZZ</name>
<comment type="caution">
    <text evidence="1">The sequence shown here is derived from an EMBL/GenBank/DDBJ whole genome shotgun (WGS) entry which is preliminary data.</text>
</comment>
<gene>
    <name evidence="1" type="ORF">LCGC14_2931890</name>
</gene>
<dbReference type="EMBL" id="LAZR01058548">
    <property type="protein sequence ID" value="KKK69651.1"/>
    <property type="molecule type" value="Genomic_DNA"/>
</dbReference>
<evidence type="ECO:0000313" key="1">
    <source>
        <dbReference type="EMBL" id="KKK69651.1"/>
    </source>
</evidence>
<accession>A0A0F9ABN9</accession>
<dbReference type="AlphaFoldDB" id="A0A0F9ABN9"/>
<protein>
    <submittedName>
        <fullName evidence="1">Uncharacterized protein</fullName>
    </submittedName>
</protein>
<sequence length="100" mass="10992">MSDRIEALRREVPFGNTEPSDAWEHGWNDCLNAVLALGSLADDPAAVERAARELATIRGYARWNKLSRIEQAAYLTDAGFVLRAAGSGATQTRLHRRPDG</sequence>